<dbReference type="Proteomes" id="UP001385951">
    <property type="component" value="Unassembled WGS sequence"/>
</dbReference>
<evidence type="ECO:0000313" key="1">
    <source>
        <dbReference type="EMBL" id="KAK7679502.1"/>
    </source>
</evidence>
<proteinExistence type="predicted"/>
<dbReference type="EMBL" id="JASBNA010000058">
    <property type="protein sequence ID" value="KAK7679502.1"/>
    <property type="molecule type" value="Genomic_DNA"/>
</dbReference>
<gene>
    <name evidence="1" type="ORF">QCA50_017403</name>
</gene>
<organism evidence="1 2">
    <name type="scientific">Cerrena zonata</name>
    <dbReference type="NCBI Taxonomy" id="2478898"/>
    <lineage>
        <taxon>Eukaryota</taxon>
        <taxon>Fungi</taxon>
        <taxon>Dikarya</taxon>
        <taxon>Basidiomycota</taxon>
        <taxon>Agaricomycotina</taxon>
        <taxon>Agaricomycetes</taxon>
        <taxon>Polyporales</taxon>
        <taxon>Cerrenaceae</taxon>
        <taxon>Cerrena</taxon>
    </lineage>
</organism>
<evidence type="ECO:0000313" key="2">
    <source>
        <dbReference type="Proteomes" id="UP001385951"/>
    </source>
</evidence>
<dbReference type="AlphaFoldDB" id="A0AAW0FJK1"/>
<comment type="caution">
    <text evidence="1">The sequence shown here is derived from an EMBL/GenBank/DDBJ whole genome shotgun (WGS) entry which is preliminary data.</text>
</comment>
<reference evidence="1 2" key="1">
    <citation type="submission" date="2022-09" db="EMBL/GenBank/DDBJ databases">
        <authorList>
            <person name="Palmer J.M."/>
        </authorList>
    </citation>
    <scope>NUCLEOTIDE SEQUENCE [LARGE SCALE GENOMIC DNA]</scope>
    <source>
        <strain evidence="1 2">DSM 7382</strain>
    </source>
</reference>
<name>A0AAW0FJK1_9APHY</name>
<protein>
    <submittedName>
        <fullName evidence="1">Uncharacterized protein</fullName>
    </submittedName>
</protein>
<keyword evidence="2" id="KW-1185">Reference proteome</keyword>
<sequence>MTDEIFDVKRRLTKRVIVLLGSGTKNGTSINYYTEGDHEIYVMCNYSVYAKYLESLLQPNEFETHLVPIFSSMEELYPLLYMISKIGGVSIGKTKLKFIDNLKYFMKVSSLDENEDYDGDDIPINLSPGQAERPLTWDLIIVLDSDLFSQDHLLPYSVSTQQLLRFLSLQHSGSFAIVSGVQSFISSGASILSLVKFIDQSVEGQPNESQSYNHPPEPISIYDEDGVFISDNLFVNILIPLGWDSWSKIEILAKSAAHGGPQLSKSRLLSSLEEIQEFNTLYEQFLDADPIDEQAQTKLIQYMSKEEENQDSDRDLPKESSFTKTLNFHGLLKEALAETYYMS</sequence>
<accession>A0AAW0FJK1</accession>